<evidence type="ECO:0000256" key="1">
    <source>
        <dbReference type="SAM" id="MobiDB-lite"/>
    </source>
</evidence>
<sequence>MSHGGGGSAESPLAAPQPTEATTAAEFTTALRALRMWSGLTYRQLEGKTAAHQDRLPPSTIATTLGRATLPREHFVDTFTRACGLGDDEVLLWLKTRHDIAIRATDEDDEDQPAPALGAPVRSRAPRWRRAASLLAATFVGVVGTVAVDAVVDRSAPASPSASPVAGLTIRPVGSWARVHPARTPELCLTEGRADHRAGAVAVQGSCADAPLPYAFIEPLGADVVQIQWHHPRHGIRCLAVLLGGPDRDVLEPRHECADDDPAQRFRIEPAGPPGATDVRIRPVATDLCLGPRDRATSAGAEIVQTPCSTTSDQVFLIEPTAPP</sequence>
<dbReference type="AlphaFoldDB" id="A0A3N1GY58"/>
<evidence type="ECO:0000313" key="3">
    <source>
        <dbReference type="Proteomes" id="UP000268727"/>
    </source>
</evidence>
<proteinExistence type="predicted"/>
<dbReference type="Pfam" id="PF13560">
    <property type="entry name" value="HTH_31"/>
    <property type="match status" value="1"/>
</dbReference>
<feature type="region of interest" description="Disordered" evidence="1">
    <location>
        <begin position="1"/>
        <end position="21"/>
    </location>
</feature>
<dbReference type="CDD" id="cd00161">
    <property type="entry name" value="beta-trefoil_Ricin-like"/>
    <property type="match status" value="1"/>
</dbReference>
<dbReference type="SUPFAM" id="SSF50370">
    <property type="entry name" value="Ricin B-like lectins"/>
    <property type="match status" value="1"/>
</dbReference>
<organism evidence="2 3">
    <name type="scientific">Saccharothrix texasensis</name>
    <dbReference type="NCBI Taxonomy" id="103734"/>
    <lineage>
        <taxon>Bacteria</taxon>
        <taxon>Bacillati</taxon>
        <taxon>Actinomycetota</taxon>
        <taxon>Actinomycetes</taxon>
        <taxon>Pseudonocardiales</taxon>
        <taxon>Pseudonocardiaceae</taxon>
        <taxon>Saccharothrix</taxon>
    </lineage>
</organism>
<accession>A0A3N1GY58</accession>
<gene>
    <name evidence="2" type="ORF">EDD40_0485</name>
</gene>
<dbReference type="Proteomes" id="UP000268727">
    <property type="component" value="Unassembled WGS sequence"/>
</dbReference>
<comment type="caution">
    <text evidence="2">The sequence shown here is derived from an EMBL/GenBank/DDBJ whole genome shotgun (WGS) entry which is preliminary data.</text>
</comment>
<dbReference type="InterPro" id="IPR035992">
    <property type="entry name" value="Ricin_B-like_lectins"/>
</dbReference>
<dbReference type="OrthoDB" id="3406160at2"/>
<protein>
    <recommendedName>
        <fullName evidence="4">Ricin-type beta-trefoil lectin protein</fullName>
    </recommendedName>
</protein>
<name>A0A3N1GY58_9PSEU</name>
<keyword evidence="3" id="KW-1185">Reference proteome</keyword>
<feature type="compositionally biased region" description="Low complexity" evidence="1">
    <location>
        <begin position="12"/>
        <end position="21"/>
    </location>
</feature>
<evidence type="ECO:0000313" key="2">
    <source>
        <dbReference type="EMBL" id="ROP35263.1"/>
    </source>
</evidence>
<dbReference type="Gene3D" id="2.80.10.50">
    <property type="match status" value="1"/>
</dbReference>
<dbReference type="EMBL" id="RJKM01000001">
    <property type="protein sequence ID" value="ROP35263.1"/>
    <property type="molecule type" value="Genomic_DNA"/>
</dbReference>
<reference evidence="2 3" key="1">
    <citation type="submission" date="2018-11" db="EMBL/GenBank/DDBJ databases">
        <title>Sequencing the genomes of 1000 actinobacteria strains.</title>
        <authorList>
            <person name="Klenk H.-P."/>
        </authorList>
    </citation>
    <scope>NUCLEOTIDE SEQUENCE [LARGE SCALE GENOMIC DNA]</scope>
    <source>
        <strain evidence="2 3">DSM 44231</strain>
    </source>
</reference>
<evidence type="ECO:0008006" key="4">
    <source>
        <dbReference type="Google" id="ProtNLM"/>
    </source>
</evidence>
<dbReference type="RefSeq" id="WP_123741437.1">
    <property type="nucleotide sequence ID" value="NZ_RJKM01000001.1"/>
</dbReference>